<comment type="caution">
    <text evidence="3">The sequence shown here is derived from an EMBL/GenBank/DDBJ whole genome shotgun (WGS) entry which is preliminary data.</text>
</comment>
<dbReference type="Pfam" id="PF13411">
    <property type="entry name" value="MerR_1"/>
    <property type="match status" value="1"/>
</dbReference>
<evidence type="ECO:0000313" key="3">
    <source>
        <dbReference type="EMBL" id="TDW95394.1"/>
    </source>
</evidence>
<dbReference type="EMBL" id="SODU01000001">
    <property type="protein sequence ID" value="TDW95394.1"/>
    <property type="molecule type" value="Genomic_DNA"/>
</dbReference>
<sequence>MLTISQLAGYAGVTVRAVRHYHQIGLLVEPERDHSGYRTYDAGAVVRLIRIHTLADAGVPLARVQELLDAGPEEFAEGVQEIDKTLRAEIRRLQNNRKRIARLAAGEQLALPASVVGYLDRLRGLGIDERYIALERDAWIMIAAQVPHLIDTVIAKKHEDLDDPDMVQLYRLLSTVVDWPPDDPRVVELADIMDRLMTRAFEADEMGDDFFDDQFVDLLDATAANSSPVAERLRAILEERGWRGWTRVERVPARRT</sequence>
<dbReference type="PANTHER" id="PTHR30204">
    <property type="entry name" value="REDOX-CYCLING DRUG-SENSING TRANSCRIPTIONAL ACTIVATOR SOXR"/>
    <property type="match status" value="1"/>
</dbReference>
<feature type="domain" description="HTH merR-type" evidence="2">
    <location>
        <begin position="1"/>
        <end position="70"/>
    </location>
</feature>
<evidence type="ECO:0000256" key="1">
    <source>
        <dbReference type="ARBA" id="ARBA00023125"/>
    </source>
</evidence>
<protein>
    <submittedName>
        <fullName evidence="3">DNA-binding transcriptional MerR regulator</fullName>
    </submittedName>
</protein>
<dbReference type="CDD" id="cd00592">
    <property type="entry name" value="HTH_MerR-like"/>
    <property type="match status" value="1"/>
</dbReference>
<dbReference type="InterPro" id="IPR000551">
    <property type="entry name" value="MerR-type_HTH_dom"/>
</dbReference>
<dbReference type="InterPro" id="IPR009061">
    <property type="entry name" value="DNA-bd_dom_put_sf"/>
</dbReference>
<dbReference type="RefSeq" id="WP_134128904.1">
    <property type="nucleotide sequence ID" value="NZ_SODU01000001.1"/>
</dbReference>
<evidence type="ECO:0000259" key="2">
    <source>
        <dbReference type="PROSITE" id="PS50937"/>
    </source>
</evidence>
<evidence type="ECO:0000313" key="4">
    <source>
        <dbReference type="Proteomes" id="UP000295060"/>
    </source>
</evidence>
<dbReference type="SUPFAM" id="SSF46955">
    <property type="entry name" value="Putative DNA-binding domain"/>
    <property type="match status" value="1"/>
</dbReference>
<dbReference type="GO" id="GO:0003677">
    <property type="term" value="F:DNA binding"/>
    <property type="evidence" value="ECO:0007669"/>
    <property type="project" value="UniProtKB-KW"/>
</dbReference>
<keyword evidence="1 3" id="KW-0238">DNA-binding</keyword>
<dbReference type="PANTHER" id="PTHR30204:SF93">
    <property type="entry name" value="HTH MERR-TYPE DOMAIN-CONTAINING PROTEIN"/>
    <property type="match status" value="1"/>
</dbReference>
<name>A0ABY2FRI5_9ACTN</name>
<organism evidence="3 4">
    <name type="scientific">Kribbella pratensis</name>
    <dbReference type="NCBI Taxonomy" id="2512112"/>
    <lineage>
        <taxon>Bacteria</taxon>
        <taxon>Bacillati</taxon>
        <taxon>Actinomycetota</taxon>
        <taxon>Actinomycetes</taxon>
        <taxon>Propionibacteriales</taxon>
        <taxon>Kribbellaceae</taxon>
        <taxon>Kribbella</taxon>
    </lineage>
</organism>
<dbReference type="PRINTS" id="PR00040">
    <property type="entry name" value="HTHMERR"/>
</dbReference>
<gene>
    <name evidence="3" type="ORF">EV137_2734</name>
</gene>
<dbReference type="Gene3D" id="1.10.1660.10">
    <property type="match status" value="1"/>
</dbReference>
<dbReference type="SMART" id="SM00422">
    <property type="entry name" value="HTH_MERR"/>
    <property type="match status" value="1"/>
</dbReference>
<keyword evidence="4" id="KW-1185">Reference proteome</keyword>
<accession>A0ABY2FRI5</accession>
<proteinExistence type="predicted"/>
<dbReference type="PROSITE" id="PS50937">
    <property type="entry name" value="HTH_MERR_2"/>
    <property type="match status" value="1"/>
</dbReference>
<dbReference type="InterPro" id="IPR047057">
    <property type="entry name" value="MerR_fam"/>
</dbReference>
<dbReference type="Proteomes" id="UP000295060">
    <property type="component" value="Unassembled WGS sequence"/>
</dbReference>
<reference evidence="3 4" key="1">
    <citation type="submission" date="2019-03" db="EMBL/GenBank/DDBJ databases">
        <title>Genomic Encyclopedia of Type Strains, Phase III (KMG-III): the genomes of soil and plant-associated and newly described type strains.</title>
        <authorList>
            <person name="Whitman W."/>
        </authorList>
    </citation>
    <scope>NUCLEOTIDE SEQUENCE [LARGE SCALE GENOMIC DNA]</scope>
    <source>
        <strain evidence="3 4">VKMAc-2574</strain>
    </source>
</reference>